<keyword evidence="6" id="KW-0411">Iron-sulfur</keyword>
<dbReference type="SFLD" id="SFLDG01101">
    <property type="entry name" value="Uncharacterised_Radical_SAM_Su"/>
    <property type="match status" value="1"/>
</dbReference>
<evidence type="ECO:0000256" key="5">
    <source>
        <dbReference type="ARBA" id="ARBA00023004"/>
    </source>
</evidence>
<feature type="non-terminal residue" evidence="9">
    <location>
        <position position="405"/>
    </location>
</feature>
<dbReference type="Pfam" id="PF04055">
    <property type="entry name" value="Radical_SAM"/>
    <property type="match status" value="1"/>
</dbReference>
<dbReference type="InterPro" id="IPR058240">
    <property type="entry name" value="rSAM_sf"/>
</dbReference>
<keyword evidence="5" id="KW-0408">Iron</keyword>
<feature type="domain" description="Radical SAM core" evidence="8">
    <location>
        <begin position="139"/>
        <end position="353"/>
    </location>
</feature>
<evidence type="ECO:0000256" key="6">
    <source>
        <dbReference type="ARBA" id="ARBA00023014"/>
    </source>
</evidence>
<keyword evidence="3" id="KW-0949">S-adenosyl-L-methionine</keyword>
<keyword evidence="7" id="KW-0812">Transmembrane</keyword>
<comment type="cofactor">
    <cofactor evidence="1">
        <name>[4Fe-4S] cluster</name>
        <dbReference type="ChEBI" id="CHEBI:49883"/>
    </cofactor>
</comment>
<dbReference type="InterPro" id="IPR013785">
    <property type="entry name" value="Aldolase_TIM"/>
</dbReference>
<accession>A0A8J6T360</accession>
<dbReference type="GO" id="GO:0051539">
    <property type="term" value="F:4 iron, 4 sulfur cluster binding"/>
    <property type="evidence" value="ECO:0007669"/>
    <property type="project" value="UniProtKB-KW"/>
</dbReference>
<dbReference type="Proteomes" id="UP000650524">
    <property type="component" value="Unassembled WGS sequence"/>
</dbReference>
<dbReference type="InterPro" id="IPR034457">
    <property type="entry name" value="Organic_radical-activating"/>
</dbReference>
<dbReference type="PANTHER" id="PTHR30352:SF5">
    <property type="entry name" value="PYRUVATE FORMATE-LYASE 1-ACTIVATING ENZYME"/>
    <property type="match status" value="1"/>
</dbReference>
<dbReference type="Gene3D" id="3.20.20.70">
    <property type="entry name" value="Aldolase class I"/>
    <property type="match status" value="1"/>
</dbReference>
<evidence type="ECO:0000256" key="1">
    <source>
        <dbReference type="ARBA" id="ARBA00001966"/>
    </source>
</evidence>
<evidence type="ECO:0000313" key="10">
    <source>
        <dbReference type="Proteomes" id="UP000650524"/>
    </source>
</evidence>
<keyword evidence="4" id="KW-0479">Metal-binding</keyword>
<evidence type="ECO:0000256" key="4">
    <source>
        <dbReference type="ARBA" id="ARBA00022723"/>
    </source>
</evidence>
<dbReference type="PANTHER" id="PTHR30352">
    <property type="entry name" value="PYRUVATE FORMATE-LYASE-ACTIVATING ENZYME"/>
    <property type="match status" value="1"/>
</dbReference>
<dbReference type="GO" id="GO:0003824">
    <property type="term" value="F:catalytic activity"/>
    <property type="evidence" value="ECO:0007669"/>
    <property type="project" value="InterPro"/>
</dbReference>
<comment type="caution">
    <text evidence="9">The sequence shown here is derived from an EMBL/GenBank/DDBJ whole genome shotgun (WGS) entry which is preliminary data.</text>
</comment>
<sequence>MNSDNNNSTTQSRLRRDSALITRKEFLKSAAIGASAFLCAGAGYGFLGKKNSRLESVKGHIFKGGAPKKPWKWSIEGFYYTTNGKVVRCGVCPNRCVLNPGDRSICRSKVNIGGKLYSLAYGDPCAVHVDPIEKKPLFHFYPRSLIFSIATTGCNFRCLNCQNWEISQKKPEEVEHLELFPEGVVREAKKRKIPSIAYTYSEPITFYEYMCDTARLAREAKLKNVLVSNGYINRKPLLRLCKYLDGANVNLKSFDNNIYRSLNGGTLQPVLNTFKTLHREGVWFEMTTLVVPTYVDKPEMIKRMCGWILKELGPDYPLHFLRFFPQYKLTRLPATPIATLERLREIALEEGVRYVYLGNVAGHKGTQTYCHNCKKVVVKRNGYLIEELNIKDSRCSFCGTRIPGR</sequence>
<evidence type="ECO:0000256" key="2">
    <source>
        <dbReference type="ARBA" id="ARBA00022485"/>
    </source>
</evidence>
<dbReference type="SFLD" id="SFLDS00029">
    <property type="entry name" value="Radical_SAM"/>
    <property type="match status" value="1"/>
</dbReference>
<proteinExistence type="predicted"/>
<keyword evidence="7" id="KW-0472">Membrane</keyword>
<dbReference type="GO" id="GO:0046872">
    <property type="term" value="F:metal ion binding"/>
    <property type="evidence" value="ECO:0007669"/>
    <property type="project" value="UniProtKB-KW"/>
</dbReference>
<dbReference type="SMART" id="SM00729">
    <property type="entry name" value="Elp3"/>
    <property type="match status" value="1"/>
</dbReference>
<dbReference type="CDD" id="cd01335">
    <property type="entry name" value="Radical_SAM"/>
    <property type="match status" value="1"/>
</dbReference>
<keyword evidence="2" id="KW-0004">4Fe-4S</keyword>
<dbReference type="EMBL" id="JACNJD010000213">
    <property type="protein sequence ID" value="MBC8177500.1"/>
    <property type="molecule type" value="Genomic_DNA"/>
</dbReference>
<name>A0A8J6T360_9DELT</name>
<dbReference type="SUPFAM" id="SSF102114">
    <property type="entry name" value="Radical SAM enzymes"/>
    <property type="match status" value="1"/>
</dbReference>
<evidence type="ECO:0000313" key="9">
    <source>
        <dbReference type="EMBL" id="MBC8177500.1"/>
    </source>
</evidence>
<evidence type="ECO:0000256" key="3">
    <source>
        <dbReference type="ARBA" id="ARBA00022691"/>
    </source>
</evidence>
<dbReference type="AlphaFoldDB" id="A0A8J6T360"/>
<dbReference type="InterPro" id="IPR027596">
    <property type="entry name" value="AmmeMemoSam_rS"/>
</dbReference>
<dbReference type="InterPro" id="IPR007197">
    <property type="entry name" value="rSAM"/>
</dbReference>
<gene>
    <name evidence="9" type="primary">amrS</name>
    <name evidence="9" type="ORF">H8E19_08850</name>
</gene>
<evidence type="ECO:0000256" key="7">
    <source>
        <dbReference type="SAM" id="Phobius"/>
    </source>
</evidence>
<organism evidence="9 10">
    <name type="scientific">Candidatus Desulfacyla euxinica</name>
    <dbReference type="NCBI Taxonomy" id="2841693"/>
    <lineage>
        <taxon>Bacteria</taxon>
        <taxon>Deltaproteobacteria</taxon>
        <taxon>Candidatus Desulfacyla</taxon>
    </lineage>
</organism>
<protein>
    <submittedName>
        <fullName evidence="9">AmmeMemoRadiSam system radical SAM enzyme</fullName>
    </submittedName>
</protein>
<feature type="transmembrane region" description="Helical" evidence="7">
    <location>
        <begin position="26"/>
        <end position="47"/>
    </location>
</feature>
<dbReference type="NCBIfam" id="TIGR04337">
    <property type="entry name" value="AmmeMemoSam_rS"/>
    <property type="match status" value="1"/>
</dbReference>
<keyword evidence="7" id="KW-1133">Transmembrane helix</keyword>
<evidence type="ECO:0000259" key="8">
    <source>
        <dbReference type="PROSITE" id="PS51918"/>
    </source>
</evidence>
<dbReference type="InterPro" id="IPR006638">
    <property type="entry name" value="Elp3/MiaA/NifB-like_rSAM"/>
</dbReference>
<reference evidence="9 10" key="1">
    <citation type="submission" date="2020-08" db="EMBL/GenBank/DDBJ databases">
        <title>Bridging the membrane lipid divide: bacteria of the FCB group superphylum have the potential to synthesize archaeal ether lipids.</title>
        <authorList>
            <person name="Villanueva L."/>
            <person name="Von Meijenfeldt F.A.B."/>
            <person name="Westbye A.B."/>
            <person name="Yadav S."/>
            <person name="Hopmans E.C."/>
            <person name="Dutilh B.E."/>
            <person name="Sinninghe Damste J.S."/>
        </authorList>
    </citation>
    <scope>NUCLEOTIDE SEQUENCE [LARGE SCALE GENOMIC DNA]</scope>
    <source>
        <strain evidence="9">NIOZ-UU27</strain>
    </source>
</reference>
<dbReference type="PROSITE" id="PS51918">
    <property type="entry name" value="RADICAL_SAM"/>
    <property type="match status" value="1"/>
</dbReference>